<feature type="compositionally biased region" description="Polar residues" evidence="1">
    <location>
        <begin position="156"/>
        <end position="165"/>
    </location>
</feature>
<accession>A0A089QI21</accession>
<dbReference type="Proteomes" id="UP000029488">
    <property type="component" value="Plasmid pMP1046A"/>
</dbReference>
<feature type="region of interest" description="Disordered" evidence="1">
    <location>
        <begin position="147"/>
        <end position="168"/>
    </location>
</feature>
<protein>
    <submittedName>
        <fullName evidence="2">Uncharacterized protein</fullName>
    </submittedName>
</protein>
<reference evidence="2 3" key="1">
    <citation type="journal article" date="2014" name="BMC Genomics">
        <title>Unusual genome complexity in Lactobacillus salivarius JCM1046.</title>
        <authorList>
            <person name="Raftis E.J."/>
            <person name="Forde B.M."/>
            <person name="Claesson M.J."/>
            <person name="O'Toole P.W."/>
        </authorList>
    </citation>
    <scope>NUCLEOTIDE SEQUENCE [LARGE SCALE GENOMIC DNA]</scope>
    <source>
        <strain evidence="2 3">JCM1046</strain>
        <plasmid evidence="2 3">pMP1046A</plasmid>
    </source>
</reference>
<dbReference type="KEGG" id="lsj:LSJ_2056"/>
<dbReference type="PROSITE" id="PS51257">
    <property type="entry name" value="PROKAR_LIPOPROTEIN"/>
    <property type="match status" value="1"/>
</dbReference>
<organism evidence="2 3">
    <name type="scientific">Ligilactobacillus salivarius</name>
    <dbReference type="NCBI Taxonomy" id="1624"/>
    <lineage>
        <taxon>Bacteria</taxon>
        <taxon>Bacillati</taxon>
        <taxon>Bacillota</taxon>
        <taxon>Bacilli</taxon>
        <taxon>Lactobacillales</taxon>
        <taxon>Lactobacillaceae</taxon>
        <taxon>Ligilactobacillus</taxon>
    </lineage>
</organism>
<dbReference type="AlphaFoldDB" id="A0A089QI21"/>
<sequence length="187" mass="21905">MKKITISLLALITILSCGATTISAARFRTYRYHTPRVRRTPRYRIRKSEYSYSHKMSSDHSSYSHHDSISSYHSSSYSNTGSTAIFTGSQTDDILNNQISKKKYRNDYYRQSIITNPWIWAMLINHHARYRHNEEYTRGYNAGFEASQQDKKEGTTAHQTLSSDESAQHTRYYLRGYKEGYRDGMNR</sequence>
<proteinExistence type="predicted"/>
<evidence type="ECO:0000256" key="1">
    <source>
        <dbReference type="SAM" id="MobiDB-lite"/>
    </source>
</evidence>
<evidence type="ECO:0000313" key="2">
    <source>
        <dbReference type="EMBL" id="AIR11473.1"/>
    </source>
</evidence>
<dbReference type="RefSeq" id="WP_044005700.1">
    <property type="nucleotide sequence ID" value="NZ_CP007647.1"/>
</dbReference>
<geneLocation type="plasmid" evidence="2 3">
    <name>pMP1046A</name>
</geneLocation>
<evidence type="ECO:0000313" key="3">
    <source>
        <dbReference type="Proteomes" id="UP000029488"/>
    </source>
</evidence>
<gene>
    <name evidence="2" type="ORF">LSJ_2056</name>
</gene>
<name>A0A089QI21_9LACO</name>
<dbReference type="EMBL" id="CP007647">
    <property type="protein sequence ID" value="AIR11473.1"/>
    <property type="molecule type" value="Genomic_DNA"/>
</dbReference>
<keyword evidence="2" id="KW-0614">Plasmid</keyword>